<comment type="caution">
    <text evidence="2">The sequence shown here is derived from an EMBL/GenBank/DDBJ whole genome shotgun (WGS) entry which is preliminary data.</text>
</comment>
<evidence type="ECO:0000256" key="1">
    <source>
        <dbReference type="ARBA" id="ARBA00009995"/>
    </source>
</evidence>
<dbReference type="PANTHER" id="PTHR11926:SF1540">
    <property type="entry name" value="GLYCOSYLTRANSFERASE"/>
    <property type="match status" value="1"/>
</dbReference>
<dbReference type="STRING" id="3750.A0A498IVD9"/>
<evidence type="ECO:0000313" key="2">
    <source>
        <dbReference type="EMBL" id="RXH87160.1"/>
    </source>
</evidence>
<dbReference type="SUPFAM" id="SSF53756">
    <property type="entry name" value="UDP-Glycosyltransferase/glycogen phosphorylase"/>
    <property type="match status" value="1"/>
</dbReference>
<dbReference type="Gene3D" id="3.40.50.2000">
    <property type="entry name" value="Glycogen Phosphorylase B"/>
    <property type="match status" value="2"/>
</dbReference>
<name>A0A498IVD9_MALDO</name>
<dbReference type="EMBL" id="RDQH01000336">
    <property type="protein sequence ID" value="RXH87160.1"/>
    <property type="molecule type" value="Genomic_DNA"/>
</dbReference>
<protein>
    <submittedName>
        <fullName evidence="2">Uncharacterized protein</fullName>
    </submittedName>
</protein>
<reference evidence="2 3" key="1">
    <citation type="submission" date="2018-10" db="EMBL/GenBank/DDBJ databases">
        <title>A high-quality apple genome assembly.</title>
        <authorList>
            <person name="Hu J."/>
        </authorList>
    </citation>
    <scope>NUCLEOTIDE SEQUENCE [LARGE SCALE GENOMIC DNA]</scope>
    <source>
        <strain evidence="3">cv. HFTH1</strain>
        <tissue evidence="2">Young leaf</tissue>
    </source>
</reference>
<dbReference type="GO" id="GO:0080044">
    <property type="term" value="F:quercetin 7-O-glucosyltransferase activity"/>
    <property type="evidence" value="ECO:0007669"/>
    <property type="project" value="TreeGrafter"/>
</dbReference>
<gene>
    <name evidence="2" type="ORF">DVH24_028660</name>
</gene>
<evidence type="ECO:0000313" key="3">
    <source>
        <dbReference type="Proteomes" id="UP000290289"/>
    </source>
</evidence>
<dbReference type="AlphaFoldDB" id="A0A498IVD9"/>
<proteinExistence type="inferred from homology"/>
<sequence>MRQEEISHCMREVLEGDRGTEIRINALKWKMLATTVVDEGGSSDKNIDELIAKLVFRYTTRLLLVS</sequence>
<comment type="similarity">
    <text evidence="1">Belongs to the UDP-glycosyltransferase family.</text>
</comment>
<dbReference type="GO" id="GO:0080043">
    <property type="term" value="F:quercetin 3-O-glucosyltransferase activity"/>
    <property type="evidence" value="ECO:0007669"/>
    <property type="project" value="TreeGrafter"/>
</dbReference>
<dbReference type="Proteomes" id="UP000290289">
    <property type="component" value="Chromosome 10"/>
</dbReference>
<organism evidence="2 3">
    <name type="scientific">Malus domestica</name>
    <name type="common">Apple</name>
    <name type="synonym">Pyrus malus</name>
    <dbReference type="NCBI Taxonomy" id="3750"/>
    <lineage>
        <taxon>Eukaryota</taxon>
        <taxon>Viridiplantae</taxon>
        <taxon>Streptophyta</taxon>
        <taxon>Embryophyta</taxon>
        <taxon>Tracheophyta</taxon>
        <taxon>Spermatophyta</taxon>
        <taxon>Magnoliopsida</taxon>
        <taxon>eudicotyledons</taxon>
        <taxon>Gunneridae</taxon>
        <taxon>Pentapetalae</taxon>
        <taxon>rosids</taxon>
        <taxon>fabids</taxon>
        <taxon>Rosales</taxon>
        <taxon>Rosaceae</taxon>
        <taxon>Amygdaloideae</taxon>
        <taxon>Maleae</taxon>
        <taxon>Malus</taxon>
    </lineage>
</organism>
<dbReference type="PANTHER" id="PTHR11926">
    <property type="entry name" value="GLUCOSYL/GLUCURONOSYL TRANSFERASES"/>
    <property type="match status" value="1"/>
</dbReference>
<keyword evidence="3" id="KW-1185">Reference proteome</keyword>
<accession>A0A498IVD9</accession>